<dbReference type="Proteomes" id="UP000805193">
    <property type="component" value="Unassembled WGS sequence"/>
</dbReference>
<organism evidence="1 2">
    <name type="scientific">Ixodes persulcatus</name>
    <name type="common">Taiga tick</name>
    <dbReference type="NCBI Taxonomy" id="34615"/>
    <lineage>
        <taxon>Eukaryota</taxon>
        <taxon>Metazoa</taxon>
        <taxon>Ecdysozoa</taxon>
        <taxon>Arthropoda</taxon>
        <taxon>Chelicerata</taxon>
        <taxon>Arachnida</taxon>
        <taxon>Acari</taxon>
        <taxon>Parasitiformes</taxon>
        <taxon>Ixodida</taxon>
        <taxon>Ixodoidea</taxon>
        <taxon>Ixodidae</taxon>
        <taxon>Ixodinae</taxon>
        <taxon>Ixodes</taxon>
    </lineage>
</organism>
<feature type="non-terminal residue" evidence="1">
    <location>
        <position position="1"/>
    </location>
</feature>
<gene>
    <name evidence="1" type="ORF">HPB47_007245</name>
</gene>
<reference evidence="1 2" key="1">
    <citation type="journal article" date="2020" name="Cell">
        <title>Large-Scale Comparative Analyses of Tick Genomes Elucidate Their Genetic Diversity and Vector Capacities.</title>
        <authorList>
            <consortium name="Tick Genome and Microbiome Consortium (TIGMIC)"/>
            <person name="Jia N."/>
            <person name="Wang J."/>
            <person name="Shi W."/>
            <person name="Du L."/>
            <person name="Sun Y."/>
            <person name="Zhan W."/>
            <person name="Jiang J.F."/>
            <person name="Wang Q."/>
            <person name="Zhang B."/>
            <person name="Ji P."/>
            <person name="Bell-Sakyi L."/>
            <person name="Cui X.M."/>
            <person name="Yuan T.T."/>
            <person name="Jiang B.G."/>
            <person name="Yang W.F."/>
            <person name="Lam T.T."/>
            <person name="Chang Q.C."/>
            <person name="Ding S.J."/>
            <person name="Wang X.J."/>
            <person name="Zhu J.G."/>
            <person name="Ruan X.D."/>
            <person name="Zhao L."/>
            <person name="Wei J.T."/>
            <person name="Ye R.Z."/>
            <person name="Que T.C."/>
            <person name="Du C.H."/>
            <person name="Zhou Y.H."/>
            <person name="Cheng J.X."/>
            <person name="Dai P.F."/>
            <person name="Guo W.B."/>
            <person name="Han X.H."/>
            <person name="Huang E.J."/>
            <person name="Li L.F."/>
            <person name="Wei W."/>
            <person name="Gao Y.C."/>
            <person name="Liu J.Z."/>
            <person name="Shao H.Z."/>
            <person name="Wang X."/>
            <person name="Wang C.C."/>
            <person name="Yang T.C."/>
            <person name="Huo Q.B."/>
            <person name="Li W."/>
            <person name="Chen H.Y."/>
            <person name="Chen S.E."/>
            <person name="Zhou L.G."/>
            <person name="Ni X.B."/>
            <person name="Tian J.H."/>
            <person name="Sheng Y."/>
            <person name="Liu T."/>
            <person name="Pan Y.S."/>
            <person name="Xia L.Y."/>
            <person name="Li J."/>
            <person name="Zhao F."/>
            <person name="Cao W.C."/>
        </authorList>
    </citation>
    <scope>NUCLEOTIDE SEQUENCE [LARGE SCALE GENOMIC DNA]</scope>
    <source>
        <strain evidence="1">Iper-2018</strain>
    </source>
</reference>
<evidence type="ECO:0000313" key="2">
    <source>
        <dbReference type="Proteomes" id="UP000805193"/>
    </source>
</evidence>
<dbReference type="EMBL" id="JABSTQ010011052">
    <property type="protein sequence ID" value="KAG0415629.1"/>
    <property type="molecule type" value="Genomic_DNA"/>
</dbReference>
<name>A0AC60P890_IXOPE</name>
<protein>
    <submittedName>
        <fullName evidence="1">Uncharacterized protein</fullName>
    </submittedName>
</protein>
<evidence type="ECO:0000313" key="1">
    <source>
        <dbReference type="EMBL" id="KAG0415629.1"/>
    </source>
</evidence>
<accession>A0AC60P890</accession>
<comment type="caution">
    <text evidence="1">The sequence shown here is derived from an EMBL/GenBank/DDBJ whole genome shotgun (WGS) entry which is preliminary data.</text>
</comment>
<sequence length="1060" mass="112756">VSSPDSSRLTLRFQSVRSRDDKGPSRSHSPVSAPTAAPKYPLYCVSMEAQGRDTYDLNGKKEEPSTTAAGGSALVDVVSSSSPAVSGEEQTPVSTGETLNGSLAEPHCDEAASDEPLRKRRRSSNDSNNGISTGKARPSRGEKAHSRGPEAESNFGGPRKRGGNSSSDTESGPSEQEMDTDQALATQEASCGSSSGNGHGSSPKVPPLKIVLPPSGVGGLEAGEPVSGACSKERKVSSTKPALPYVVNSTEPVGEGSPEQGGGEAGERRREEERCQRVTRSSHRAALTHDDDATEEGASTEVHPRKRKLRAREEHHPGSLPAPSGLPPQPPQLAPLGEDGLQPVANGFQMFLDIRRQVEKRRQAMAIVHPKPPQGFKDYLLNRGSYVLEGNPSSRLSVPVISLPQSLSGSPMKELFGEQEQERYKLRLQHLIEREKLVLSAEQEILRVHGRAARAIQNQAVPLSACSILRDEEIYNVLKPEQICIKSPESLPEKKDDKDKNVRSRYNGRLFLSWLQDVEDKWEKTKEKMLLRQHNEAESLHAVQKLDWEWKLKELGLCDVKATPIIDDICVPSVHALNCFCSSSSVLAKSLVRVFHNVPVYREVAALFLVAWEDLGRATAAASAAVKTETLMTLQDVLTKLEGEGPGDESAALTESIQAVGSCLGSYLELQVQLSYSAWKALSKISKSLPQERSASKSAAAKSSAELTATIKKHFASLLHKVGASTKQGNPSSVGFADSQQGQLYVDYLAQAPPPAGSAATEARIDNQPAVTVSSSENLEWPRSPEKPMVSAPLPSEAAPAAAAAAPAVAEGAECALGVLGSAGELEDVINLLSAAPGPPLGHEPVLAPLAPLTPGMWPQSLGSSGKRTWPRPTSSSAQGLSAFEMDHLVWSSSAHFDQRGFCSALPSSQSDCLSGGFWSSGDRQGWSCFLSGENGSSSDETSSNNGHDSDTFLMGLNLAGSDLVASVRQRRHSSSDGPPEGLHNALDSSNHPDTAWPEVRAVKTSTWPLKQSSSFPVHVPLSHSAGDAAGEGCSLDSTCATTPGPPGSANSYFLFGHGS</sequence>
<proteinExistence type="predicted"/>
<keyword evidence="2" id="KW-1185">Reference proteome</keyword>